<evidence type="ECO:0000313" key="2">
    <source>
        <dbReference type="Proteomes" id="UP000568877"/>
    </source>
</evidence>
<comment type="caution">
    <text evidence="1">The sequence shown here is derived from an EMBL/GenBank/DDBJ whole genome shotgun (WGS) entry which is preliminary data.</text>
</comment>
<protein>
    <submittedName>
        <fullName evidence="1">Uncharacterized protein</fullName>
    </submittedName>
</protein>
<gene>
    <name evidence="1" type="ORF">HKBW3S42_01444</name>
</gene>
<accession>A0A6V8PPZ3</accession>
<feature type="non-terminal residue" evidence="1">
    <location>
        <position position="1"/>
    </location>
</feature>
<sequence length="40" mass="4471">SCAAISYTEKVRGISFGGTAKTRFWVNLPSDLDSEDWAKY</sequence>
<proteinExistence type="predicted"/>
<name>A0A6V8PPZ3_9ACTN</name>
<reference evidence="1 2" key="1">
    <citation type="journal article" date="2020" name="Front. Microbiol.">
        <title>Single-cell genomics of novel Actinobacteria with the Wood-Ljungdahl pathway discovered in a serpentinizing system.</title>
        <authorList>
            <person name="Merino N."/>
            <person name="Kawai M."/>
            <person name="Boyd E.S."/>
            <person name="Colman D.R."/>
            <person name="McGlynn S.E."/>
            <person name="Nealson K.H."/>
            <person name="Kurokawa K."/>
            <person name="Hongoh Y."/>
        </authorList>
    </citation>
    <scope>NUCLEOTIDE SEQUENCE [LARGE SCALE GENOMIC DNA]</scope>
    <source>
        <strain evidence="1 2">S42</strain>
    </source>
</reference>
<organism evidence="1 2">
    <name type="scientific">Candidatus Hakubella thermalkaliphila</name>
    <dbReference type="NCBI Taxonomy" id="2754717"/>
    <lineage>
        <taxon>Bacteria</taxon>
        <taxon>Bacillati</taxon>
        <taxon>Actinomycetota</taxon>
        <taxon>Actinomycetota incertae sedis</taxon>
        <taxon>Candidatus Hakubellales</taxon>
        <taxon>Candidatus Hakubellaceae</taxon>
        <taxon>Candidatus Hakubella</taxon>
    </lineage>
</organism>
<dbReference type="Proteomes" id="UP000568877">
    <property type="component" value="Unassembled WGS sequence"/>
</dbReference>
<dbReference type="AlphaFoldDB" id="A0A6V8PPZ3"/>
<evidence type="ECO:0000313" key="1">
    <source>
        <dbReference type="EMBL" id="GFP33126.1"/>
    </source>
</evidence>
<dbReference type="EMBL" id="BLSA01000285">
    <property type="protein sequence ID" value="GFP33126.1"/>
    <property type="molecule type" value="Genomic_DNA"/>
</dbReference>